<dbReference type="InterPro" id="IPR001789">
    <property type="entry name" value="Sig_transdc_resp-reg_receiver"/>
</dbReference>
<dbReference type="Gene3D" id="3.40.50.2300">
    <property type="match status" value="1"/>
</dbReference>
<dbReference type="InterPro" id="IPR036097">
    <property type="entry name" value="HisK_dim/P_sf"/>
</dbReference>
<dbReference type="GO" id="GO:0005524">
    <property type="term" value="F:ATP binding"/>
    <property type="evidence" value="ECO:0007669"/>
    <property type="project" value="UniProtKB-KW"/>
</dbReference>
<dbReference type="InterPro" id="IPR005467">
    <property type="entry name" value="His_kinase_dom"/>
</dbReference>
<dbReference type="SMART" id="SM00388">
    <property type="entry name" value="HisKA"/>
    <property type="match status" value="1"/>
</dbReference>
<keyword evidence="12" id="KW-0472">Membrane</keyword>
<keyword evidence="6 16" id="KW-0597">Phosphoprotein</keyword>
<evidence type="ECO:0000256" key="4">
    <source>
        <dbReference type="ARBA" id="ARBA00012438"/>
    </source>
</evidence>
<evidence type="ECO:0000256" key="1">
    <source>
        <dbReference type="ARBA" id="ARBA00000085"/>
    </source>
</evidence>
<dbReference type="eggNOG" id="COG5002">
    <property type="taxonomic scope" value="Bacteria"/>
</dbReference>
<sequence length="773" mass="88429">MNFEMSALKQLIGSHEDWLMKRLFHYAIKRNYAEGSAALEEAWRNCVAGLSGAILEGIDTKYPNFEFGPEHNFRKDPLCRFIVDTAKRHRERGVSLQMFHGLMVYYKEAWLDLVRYAKFDKAYENECLHIVTRMFDHFMIAFCSEWSETEQSGQIEELQIRNRRIIVEKNRFLTIFESVPNPVFIIDDEHKIVNFNFAAAVMINAAESHGDQYYYSGENPPDAPVENANPIIGKKITCFFPWLTDDLNAFIAGNESSVSLEMKVETNKGVQYFSIKLSRRVDVSKTFLGGIIIFEDITEKKLVLEELRKAKEAAEAANQAKSVFLANMSHELRTPMNAILGYSQLMQREEGLQAEHREYLNIINRSGEHLLALINDVLEISKIEARRISLKPITSDIHILLYDLEKMFRIRTNAKDLQFNLNGINEIPRYIIADENKLRQILINLLGNAVKFTREGGINVRVAAIHEQDKIHLAVEVEDTGMGIEESEQDKLFQYFEQTASGRKMQGGTGLGLVISREYARMMDGDITVRSQFGKGSIFRLEIVAKEGRAADVAGISDKYRVIGLEAGQGKPRILIAEDDSDSRSLLVRLLRRIGFEVREADNGLEAIEVFAQWQPHFIWMDLRMPIMDGLEATKKIRAMQEGAYVPIVILSASVLEEEIQPILKDGCTDFVRKPYREQDIFEAMARYLGIKYVYEGLSGEEPMEVDYNVEQLIKSLSPALYNELHDAVLRLNANKIEEVIDKIIMEDAVLGSIFKKNAEQLDYDRILTVLEN</sequence>
<dbReference type="PANTHER" id="PTHR43047:SF72">
    <property type="entry name" value="OSMOSENSING HISTIDINE PROTEIN KINASE SLN1"/>
    <property type="match status" value="1"/>
</dbReference>
<keyword evidence="7" id="KW-0808">Transferase</keyword>
<dbReference type="Pfam" id="PF00072">
    <property type="entry name" value="Response_reg"/>
    <property type="match status" value="1"/>
</dbReference>
<keyword evidence="11" id="KW-0902">Two-component regulatory system</keyword>
<evidence type="ECO:0000256" key="14">
    <source>
        <dbReference type="ARBA" id="ARBA00024867"/>
    </source>
</evidence>
<dbReference type="PROSITE" id="PS50109">
    <property type="entry name" value="HIS_KIN"/>
    <property type="match status" value="1"/>
</dbReference>
<gene>
    <name evidence="19" type="ORF">Desgi_4277</name>
</gene>
<dbReference type="Gene3D" id="3.30.450.20">
    <property type="entry name" value="PAS domain"/>
    <property type="match status" value="1"/>
</dbReference>
<evidence type="ECO:0000256" key="9">
    <source>
        <dbReference type="ARBA" id="ARBA00022777"/>
    </source>
</evidence>
<name>R4KVA1_9FIRM</name>
<feature type="domain" description="Histidine kinase" evidence="17">
    <location>
        <begin position="327"/>
        <end position="547"/>
    </location>
</feature>
<protein>
    <recommendedName>
        <fullName evidence="15">Circadian input-output histidine kinase CikA</fullName>
        <ecNumber evidence="4">2.7.13.3</ecNumber>
    </recommendedName>
    <alternativeName>
        <fullName evidence="5">Stage 0 sporulation protein A homolog</fullName>
    </alternativeName>
</protein>
<evidence type="ECO:0000313" key="19">
    <source>
        <dbReference type="EMBL" id="AGL03521.1"/>
    </source>
</evidence>
<dbReference type="OrthoDB" id="9809348at2"/>
<dbReference type="EMBL" id="CP003273">
    <property type="protein sequence ID" value="AGL03521.1"/>
    <property type="molecule type" value="Genomic_DNA"/>
</dbReference>
<dbReference type="InterPro" id="IPR003594">
    <property type="entry name" value="HATPase_dom"/>
</dbReference>
<dbReference type="CDD" id="cd16922">
    <property type="entry name" value="HATPase_EvgS-ArcB-TorS-like"/>
    <property type="match status" value="1"/>
</dbReference>
<evidence type="ECO:0000256" key="16">
    <source>
        <dbReference type="PROSITE-ProRule" id="PRU00169"/>
    </source>
</evidence>
<evidence type="ECO:0000256" key="13">
    <source>
        <dbReference type="ARBA" id="ARBA00023306"/>
    </source>
</evidence>
<dbReference type="SUPFAM" id="SSF47384">
    <property type="entry name" value="Homodimeric domain of signal transducing histidine kinase"/>
    <property type="match status" value="1"/>
</dbReference>
<dbReference type="InterPro" id="IPR036890">
    <property type="entry name" value="HATPase_C_sf"/>
</dbReference>
<evidence type="ECO:0000256" key="11">
    <source>
        <dbReference type="ARBA" id="ARBA00023012"/>
    </source>
</evidence>
<evidence type="ECO:0000256" key="2">
    <source>
        <dbReference type="ARBA" id="ARBA00004370"/>
    </source>
</evidence>
<keyword evidence="20" id="KW-1185">Reference proteome</keyword>
<dbReference type="Proteomes" id="UP000013520">
    <property type="component" value="Chromosome"/>
</dbReference>
<dbReference type="AlphaFoldDB" id="R4KVA1"/>
<comment type="catalytic activity">
    <reaction evidence="1">
        <text>ATP + protein L-histidine = ADP + protein N-phospho-L-histidine.</text>
        <dbReference type="EC" id="2.7.13.3"/>
    </reaction>
</comment>
<dbReference type="GO" id="GO:0000155">
    <property type="term" value="F:phosphorelay sensor kinase activity"/>
    <property type="evidence" value="ECO:0007669"/>
    <property type="project" value="InterPro"/>
</dbReference>
<evidence type="ECO:0000256" key="12">
    <source>
        <dbReference type="ARBA" id="ARBA00023136"/>
    </source>
</evidence>
<dbReference type="KEGG" id="dgi:Desgi_4277"/>
<dbReference type="Gene3D" id="1.10.287.130">
    <property type="match status" value="1"/>
</dbReference>
<evidence type="ECO:0000256" key="6">
    <source>
        <dbReference type="ARBA" id="ARBA00022553"/>
    </source>
</evidence>
<dbReference type="Pfam" id="PF02518">
    <property type="entry name" value="HATPase_c"/>
    <property type="match status" value="1"/>
</dbReference>
<keyword evidence="8" id="KW-0547">Nucleotide-binding</keyword>
<evidence type="ECO:0000256" key="7">
    <source>
        <dbReference type="ARBA" id="ARBA00022679"/>
    </source>
</evidence>
<dbReference type="FunFam" id="3.30.565.10:FF:000010">
    <property type="entry name" value="Sensor histidine kinase RcsC"/>
    <property type="match status" value="1"/>
</dbReference>
<dbReference type="PRINTS" id="PR00344">
    <property type="entry name" value="BCTRLSENSOR"/>
</dbReference>
<dbReference type="SUPFAM" id="SSF55874">
    <property type="entry name" value="ATPase domain of HSP90 chaperone/DNA topoisomerase II/histidine kinase"/>
    <property type="match status" value="1"/>
</dbReference>
<dbReference type="PROSITE" id="PS50110">
    <property type="entry name" value="RESPONSE_REGULATORY"/>
    <property type="match status" value="1"/>
</dbReference>
<organism evidence="19 20">
    <name type="scientific">Desulfoscipio gibsoniae DSM 7213</name>
    <dbReference type="NCBI Taxonomy" id="767817"/>
    <lineage>
        <taxon>Bacteria</taxon>
        <taxon>Bacillati</taxon>
        <taxon>Bacillota</taxon>
        <taxon>Clostridia</taxon>
        <taxon>Eubacteriales</taxon>
        <taxon>Desulfallaceae</taxon>
        <taxon>Desulfoscipio</taxon>
    </lineage>
</organism>
<comment type="subcellular location">
    <subcellularLocation>
        <location evidence="2">Membrane</location>
    </subcellularLocation>
</comment>
<dbReference type="GO" id="GO:0005886">
    <property type="term" value="C:plasma membrane"/>
    <property type="evidence" value="ECO:0007669"/>
    <property type="project" value="TreeGrafter"/>
</dbReference>
<evidence type="ECO:0000256" key="3">
    <source>
        <dbReference type="ARBA" id="ARBA00006402"/>
    </source>
</evidence>
<accession>R4KVA1</accession>
<evidence type="ECO:0000256" key="5">
    <source>
        <dbReference type="ARBA" id="ARBA00018672"/>
    </source>
</evidence>
<dbReference type="InterPro" id="IPR004358">
    <property type="entry name" value="Sig_transdc_His_kin-like_C"/>
</dbReference>
<evidence type="ECO:0000256" key="10">
    <source>
        <dbReference type="ARBA" id="ARBA00022840"/>
    </source>
</evidence>
<dbReference type="CDD" id="cd17546">
    <property type="entry name" value="REC_hyHK_CKI1_RcsC-like"/>
    <property type="match status" value="1"/>
</dbReference>
<dbReference type="Pfam" id="PF00512">
    <property type="entry name" value="HisKA"/>
    <property type="match status" value="1"/>
</dbReference>
<comment type="function">
    <text evidence="14">May play the central regulatory role in sporulation. It may be an element of the effector pathway responsible for the activation of sporulation genes in response to nutritional stress. Spo0A may act in concert with spo0H (a sigma factor) to control the expression of some genes that are critical to the sporulation process.</text>
</comment>
<dbReference type="SUPFAM" id="SSF52172">
    <property type="entry name" value="CheY-like"/>
    <property type="match status" value="1"/>
</dbReference>
<comment type="similarity">
    <text evidence="3">In the N-terminal section; belongs to the phytochrome family.</text>
</comment>
<dbReference type="STRING" id="767817.Desgi_4277"/>
<dbReference type="FunFam" id="1.10.287.130:FF:000038">
    <property type="entry name" value="Sensory transduction histidine kinase"/>
    <property type="match status" value="1"/>
</dbReference>
<dbReference type="InterPro" id="IPR003661">
    <property type="entry name" value="HisK_dim/P_dom"/>
</dbReference>
<dbReference type="PANTHER" id="PTHR43047">
    <property type="entry name" value="TWO-COMPONENT HISTIDINE PROTEIN KINASE"/>
    <property type="match status" value="1"/>
</dbReference>
<dbReference type="GO" id="GO:0009927">
    <property type="term" value="F:histidine phosphotransfer kinase activity"/>
    <property type="evidence" value="ECO:0007669"/>
    <property type="project" value="TreeGrafter"/>
</dbReference>
<evidence type="ECO:0000313" key="20">
    <source>
        <dbReference type="Proteomes" id="UP000013520"/>
    </source>
</evidence>
<evidence type="ECO:0000256" key="8">
    <source>
        <dbReference type="ARBA" id="ARBA00022741"/>
    </source>
</evidence>
<feature type="domain" description="Response regulatory" evidence="18">
    <location>
        <begin position="573"/>
        <end position="689"/>
    </location>
</feature>
<dbReference type="SMART" id="SM00448">
    <property type="entry name" value="REC"/>
    <property type="match status" value="1"/>
</dbReference>
<dbReference type="EC" id="2.7.13.3" evidence="4"/>
<evidence type="ECO:0000259" key="18">
    <source>
        <dbReference type="PROSITE" id="PS50110"/>
    </source>
</evidence>
<reference evidence="19 20" key="1">
    <citation type="submission" date="2012-01" db="EMBL/GenBank/DDBJ databases">
        <title>Complete sequence of Desulfotomaculum gibsoniae DSM 7213.</title>
        <authorList>
            <consortium name="US DOE Joint Genome Institute"/>
            <person name="Lucas S."/>
            <person name="Han J."/>
            <person name="Lapidus A."/>
            <person name="Cheng J.-F."/>
            <person name="Goodwin L."/>
            <person name="Pitluck S."/>
            <person name="Peters L."/>
            <person name="Ovchinnikova G."/>
            <person name="Teshima H."/>
            <person name="Detter J.C."/>
            <person name="Han C."/>
            <person name="Tapia R."/>
            <person name="Land M."/>
            <person name="Hauser L."/>
            <person name="Kyrpides N."/>
            <person name="Ivanova N."/>
            <person name="Pagani I."/>
            <person name="Parshina S."/>
            <person name="Plugge C."/>
            <person name="Muyzer G."/>
            <person name="Kuever J."/>
            <person name="Ivanova A."/>
            <person name="Nazina T."/>
            <person name="Klenk H.-P."/>
            <person name="Brambilla E."/>
            <person name="Spring S."/>
            <person name="Stams A.F."/>
            <person name="Woyke T."/>
        </authorList>
    </citation>
    <scope>NUCLEOTIDE SEQUENCE [LARGE SCALE GENOMIC DNA]</scope>
    <source>
        <strain evidence="19 20">DSM 7213</strain>
    </source>
</reference>
<dbReference type="HOGENOM" id="CLU_000445_114_60_9"/>
<evidence type="ECO:0000256" key="15">
    <source>
        <dbReference type="ARBA" id="ARBA00074306"/>
    </source>
</evidence>
<proteinExistence type="inferred from homology"/>
<keyword evidence="13" id="KW-0131">Cell cycle</keyword>
<dbReference type="InterPro" id="IPR011006">
    <property type="entry name" value="CheY-like_superfamily"/>
</dbReference>
<dbReference type="eggNOG" id="COG0745">
    <property type="taxonomic scope" value="Bacteria"/>
</dbReference>
<keyword evidence="9 19" id="KW-0418">Kinase</keyword>
<evidence type="ECO:0000259" key="17">
    <source>
        <dbReference type="PROSITE" id="PS50109"/>
    </source>
</evidence>
<dbReference type="CDD" id="cd00082">
    <property type="entry name" value="HisKA"/>
    <property type="match status" value="1"/>
</dbReference>
<dbReference type="RefSeq" id="WP_006521424.1">
    <property type="nucleotide sequence ID" value="NC_021184.1"/>
</dbReference>
<keyword evidence="10" id="KW-0067">ATP-binding</keyword>
<feature type="modified residue" description="4-aspartylphosphate" evidence="16">
    <location>
        <position position="622"/>
    </location>
</feature>
<dbReference type="SMART" id="SM00387">
    <property type="entry name" value="HATPase_c"/>
    <property type="match status" value="1"/>
</dbReference>
<dbReference type="Gene3D" id="3.30.565.10">
    <property type="entry name" value="Histidine kinase-like ATPase, C-terminal domain"/>
    <property type="match status" value="1"/>
</dbReference>